<feature type="active site" evidence="2">
    <location>
        <position position="393"/>
    </location>
</feature>
<dbReference type="InterPro" id="IPR050779">
    <property type="entry name" value="Transglutaminase"/>
</dbReference>
<keyword evidence="3" id="KW-0106">Calcium</keyword>
<gene>
    <name evidence="5" type="ORF">EB796_020717</name>
</gene>
<dbReference type="InterPro" id="IPR014756">
    <property type="entry name" value="Ig_E-set"/>
</dbReference>
<feature type="binding site" evidence="3">
    <location>
        <position position="482"/>
    </location>
    <ligand>
        <name>Ca(2+)</name>
        <dbReference type="ChEBI" id="CHEBI:29108"/>
    </ligand>
</feature>
<dbReference type="InterPro" id="IPR036238">
    <property type="entry name" value="Transglutaminase_C_sf"/>
</dbReference>
<dbReference type="OrthoDB" id="437511at2759"/>
<dbReference type="InterPro" id="IPR001102">
    <property type="entry name" value="Transglutaminase_N"/>
</dbReference>
<comment type="similarity">
    <text evidence="1">Belongs to the transglutaminase superfamily. Transglutaminase family.</text>
</comment>
<keyword evidence="6" id="KW-1185">Reference proteome</keyword>
<dbReference type="InterPro" id="IPR023608">
    <property type="entry name" value="Transglutaminase_animal"/>
</dbReference>
<reference evidence="5" key="1">
    <citation type="submission" date="2020-06" db="EMBL/GenBank/DDBJ databases">
        <title>Draft genome of Bugula neritina, a colonial animal packing powerful symbionts and potential medicines.</title>
        <authorList>
            <person name="Rayko M."/>
        </authorList>
    </citation>
    <scope>NUCLEOTIDE SEQUENCE [LARGE SCALE GENOMIC DNA]</scope>
    <source>
        <strain evidence="5">Kwan_BN1</strain>
    </source>
</reference>
<dbReference type="GO" id="GO:0046872">
    <property type="term" value="F:metal ion binding"/>
    <property type="evidence" value="ECO:0007669"/>
    <property type="project" value="UniProtKB-KW"/>
</dbReference>
<dbReference type="SUPFAM" id="SSF81296">
    <property type="entry name" value="E set domains"/>
    <property type="match status" value="1"/>
</dbReference>
<dbReference type="InterPro" id="IPR013783">
    <property type="entry name" value="Ig-like_fold"/>
</dbReference>
<evidence type="ECO:0000256" key="2">
    <source>
        <dbReference type="PIRSR" id="PIRSR000459-1"/>
    </source>
</evidence>
<sequence>MGRIRRSVTTYRHAPYNLRSRSRVKYDSLSSLLAGDDNPKEYKKRKILPTVSSLTLCAEENAAAHHTDVYQTVYLVLRRGQPFTFRIKFNKKLDSDENVRIVLSTGRSPYASQGTLLFFQLRNSAERFGWKMTACSPDEQDYELKFVSPSDAVIGKYSVSVQISSESSVKTSKLKETFCLVFNPWNSEDDTYMEGSAERDEYVMNETGRIFVGSKSSKHGRPWIFGQFEECCLESALHILNITDLADAALSNPVLITRAFSKMANSFDDDGILCGNWTGDYSGGVEPTDWISSVDILQQYWETKKDVKYGQCWVFSGILTSLLRAVGIPARCITNFESAHDNDGSMTIDRHWNYDDTPLADLNDSVWNFHVWNEVWLKREDLPDGHDGWQAVDGTPQEASEGVMQCGPASVRAIKEGEVYLPYDSKFIIAEVNGDIIEWVKDKAGEMIPVYRDRNSIGYFISTKAVGSSDREDVTENYKYKEGSSKENAVTTRIVKYSSRKQELLRIYKADVSEKVKFKLDGAAKASGNVCIKLNIHNTDDKKMDIDVKITCVSTYYNGSTGDQLLVMTENVQVEAGREITVDAELAGKDYLNRIATDSTVAVFCTARVLQTGQCYFKKESYQVDRPDIQLVVPDSVSANEQFSVDFSYTNQLDIDLTECRLRIDGPGLQPLHPTKLFKSTISAGETINQTLTFKARSVGVKELVSLLHTRQLQNLTGSAIITVT</sequence>
<accession>A0A7J7J5C3</accession>
<dbReference type="SUPFAM" id="SSF49309">
    <property type="entry name" value="Transglutaminase, two C-terminal domains"/>
    <property type="match status" value="2"/>
</dbReference>
<feature type="active site" evidence="2">
    <location>
        <position position="370"/>
    </location>
</feature>
<feature type="active site" evidence="2">
    <location>
        <position position="312"/>
    </location>
</feature>
<feature type="binding site" evidence="3">
    <location>
        <position position="487"/>
    </location>
    <ligand>
        <name>Ca(2+)</name>
        <dbReference type="ChEBI" id="CHEBI:29108"/>
    </ligand>
</feature>
<evidence type="ECO:0000313" key="5">
    <source>
        <dbReference type="EMBL" id="KAF6020914.1"/>
    </source>
</evidence>
<dbReference type="Pfam" id="PF00868">
    <property type="entry name" value="Transglut_N"/>
    <property type="match status" value="1"/>
</dbReference>
<dbReference type="Proteomes" id="UP000593567">
    <property type="component" value="Unassembled WGS sequence"/>
</dbReference>
<evidence type="ECO:0000313" key="6">
    <source>
        <dbReference type="Proteomes" id="UP000593567"/>
    </source>
</evidence>
<feature type="domain" description="Transglutaminase-like" evidence="4">
    <location>
        <begin position="304"/>
        <end position="396"/>
    </location>
</feature>
<dbReference type="Gene3D" id="3.90.260.10">
    <property type="entry name" value="Transglutaminase-like"/>
    <property type="match status" value="1"/>
</dbReference>
<keyword evidence="3" id="KW-0479">Metal-binding</keyword>
<dbReference type="PIRSF" id="PIRSF000459">
    <property type="entry name" value="TGM_EBP42"/>
    <property type="match status" value="1"/>
</dbReference>
<evidence type="ECO:0000259" key="4">
    <source>
        <dbReference type="SMART" id="SM00460"/>
    </source>
</evidence>
<dbReference type="Pfam" id="PF01841">
    <property type="entry name" value="Transglut_core"/>
    <property type="match status" value="1"/>
</dbReference>
<protein>
    <submittedName>
        <fullName evidence="5">F13A1</fullName>
    </submittedName>
</protein>
<dbReference type="InterPro" id="IPR036985">
    <property type="entry name" value="Transglutaminase-like_sf"/>
</dbReference>
<evidence type="ECO:0000256" key="3">
    <source>
        <dbReference type="PIRSR" id="PIRSR000459-2"/>
    </source>
</evidence>
<dbReference type="PANTHER" id="PTHR11590">
    <property type="entry name" value="PROTEIN-GLUTAMINE GAMMA-GLUTAMYLTRANSFERASE"/>
    <property type="match status" value="1"/>
</dbReference>
<dbReference type="GO" id="GO:0003810">
    <property type="term" value="F:protein-glutamine gamma-glutamyltransferase activity"/>
    <property type="evidence" value="ECO:0007669"/>
    <property type="project" value="InterPro"/>
</dbReference>
<evidence type="ECO:0000256" key="1">
    <source>
        <dbReference type="ARBA" id="ARBA00005968"/>
    </source>
</evidence>
<dbReference type="FunFam" id="3.90.260.10:FF:000002">
    <property type="entry name" value="Erythrocyte membrane protein band 4.2"/>
    <property type="match status" value="1"/>
</dbReference>
<dbReference type="InterPro" id="IPR002931">
    <property type="entry name" value="Transglutaminase-like"/>
</dbReference>
<dbReference type="EMBL" id="VXIV02003140">
    <property type="protein sequence ID" value="KAF6020914.1"/>
    <property type="molecule type" value="Genomic_DNA"/>
</dbReference>
<dbReference type="SMART" id="SM00460">
    <property type="entry name" value="TGc"/>
    <property type="match status" value="1"/>
</dbReference>
<proteinExistence type="inferred from homology"/>
<dbReference type="AlphaFoldDB" id="A0A7J7J5C3"/>
<dbReference type="PANTHER" id="PTHR11590:SF40">
    <property type="entry name" value="HEMOCYTE PROTEIN-GLUTAMINE GAMMA-GLUTAMYLTRANSFERASE-LIKE PROTEIN"/>
    <property type="match status" value="1"/>
</dbReference>
<name>A0A7J7J5C3_BUGNE</name>
<feature type="binding site" evidence="3">
    <location>
        <position position="433"/>
    </location>
    <ligand>
        <name>Ca(2+)</name>
        <dbReference type="ChEBI" id="CHEBI:29108"/>
    </ligand>
</feature>
<organism evidence="5 6">
    <name type="scientific">Bugula neritina</name>
    <name type="common">Brown bryozoan</name>
    <name type="synonym">Sertularia neritina</name>
    <dbReference type="NCBI Taxonomy" id="10212"/>
    <lineage>
        <taxon>Eukaryota</taxon>
        <taxon>Metazoa</taxon>
        <taxon>Spiralia</taxon>
        <taxon>Lophotrochozoa</taxon>
        <taxon>Bryozoa</taxon>
        <taxon>Gymnolaemata</taxon>
        <taxon>Cheilostomatida</taxon>
        <taxon>Flustrina</taxon>
        <taxon>Buguloidea</taxon>
        <taxon>Bugulidae</taxon>
        <taxon>Bugula</taxon>
    </lineage>
</organism>
<comment type="cofactor">
    <cofactor evidence="3">
        <name>Ca(2+)</name>
        <dbReference type="ChEBI" id="CHEBI:29108"/>
    </cofactor>
    <text evidence="3">Binds 1 Ca(2+) ion per subunit.</text>
</comment>
<dbReference type="InterPro" id="IPR038765">
    <property type="entry name" value="Papain-like_cys_pep_sf"/>
</dbReference>
<dbReference type="SUPFAM" id="SSF54001">
    <property type="entry name" value="Cysteine proteinases"/>
    <property type="match status" value="1"/>
</dbReference>
<comment type="caution">
    <text evidence="5">The sequence shown here is derived from an EMBL/GenBank/DDBJ whole genome shotgun (WGS) entry which is preliminary data.</text>
</comment>
<feature type="binding site" evidence="3">
    <location>
        <position position="435"/>
    </location>
    <ligand>
        <name>Ca(2+)</name>
        <dbReference type="ChEBI" id="CHEBI:29108"/>
    </ligand>
</feature>
<dbReference type="Gene3D" id="2.60.40.10">
    <property type="entry name" value="Immunoglobulins"/>
    <property type="match status" value="3"/>
</dbReference>